<dbReference type="AlphaFoldDB" id="A0A3N4JCM9"/>
<dbReference type="InterPro" id="IPR016082">
    <property type="entry name" value="Ribosomal_uL30_ferredoxin-like"/>
</dbReference>
<dbReference type="EMBL" id="ML120419">
    <property type="protein sequence ID" value="RPA95992.1"/>
    <property type="molecule type" value="Genomic_DNA"/>
</dbReference>
<keyword evidence="11" id="KW-1185">Reference proteome</keyword>
<dbReference type="GO" id="GO:0006412">
    <property type="term" value="P:translation"/>
    <property type="evidence" value="ECO:0007669"/>
    <property type="project" value="InterPro"/>
</dbReference>
<accession>A0A3N4JCM9</accession>
<dbReference type="GO" id="GO:0015934">
    <property type="term" value="C:large ribosomal subunit"/>
    <property type="evidence" value="ECO:0007669"/>
    <property type="project" value="InterPro"/>
</dbReference>
<keyword evidence="3" id="KW-0689">Ribosomal protein</keyword>
<dbReference type="GO" id="GO:0005739">
    <property type="term" value="C:mitochondrion"/>
    <property type="evidence" value="ECO:0007669"/>
    <property type="project" value="UniProtKB-SubCell"/>
</dbReference>
<dbReference type="OrthoDB" id="509901at2759"/>
<dbReference type="InterPro" id="IPR036919">
    <property type="entry name" value="Ribo_uL30_ferredoxin-like_sf"/>
</dbReference>
<organism evidence="10 11">
    <name type="scientific">Choiromyces venosus 120613-1</name>
    <dbReference type="NCBI Taxonomy" id="1336337"/>
    <lineage>
        <taxon>Eukaryota</taxon>
        <taxon>Fungi</taxon>
        <taxon>Dikarya</taxon>
        <taxon>Ascomycota</taxon>
        <taxon>Pezizomycotina</taxon>
        <taxon>Pezizomycetes</taxon>
        <taxon>Pezizales</taxon>
        <taxon>Tuberaceae</taxon>
        <taxon>Choiromyces</taxon>
    </lineage>
</organism>
<comment type="similarity">
    <text evidence="2">Belongs to the universal ribosomal protein uL30 family.</text>
</comment>
<gene>
    <name evidence="10" type="ORF">L873DRAFT_1269503</name>
</gene>
<evidence type="ECO:0000256" key="1">
    <source>
        <dbReference type="ARBA" id="ARBA00004173"/>
    </source>
</evidence>
<evidence type="ECO:0000313" key="10">
    <source>
        <dbReference type="EMBL" id="RPA95992.1"/>
    </source>
</evidence>
<dbReference type="Proteomes" id="UP000276215">
    <property type="component" value="Unassembled WGS sequence"/>
</dbReference>
<dbReference type="InterPro" id="IPR005996">
    <property type="entry name" value="Ribosomal_uL30_bac-type"/>
</dbReference>
<comment type="subcellular location">
    <subcellularLocation>
        <location evidence="1">Mitochondrion</location>
    </subcellularLocation>
</comment>
<dbReference type="Pfam" id="PF00327">
    <property type="entry name" value="Ribosomal_L30"/>
    <property type="match status" value="1"/>
</dbReference>
<feature type="compositionally biased region" description="Basic and acidic residues" evidence="8">
    <location>
        <begin position="113"/>
        <end position="122"/>
    </location>
</feature>
<name>A0A3N4JCM9_9PEZI</name>
<dbReference type="STRING" id="1336337.A0A3N4JCM9"/>
<evidence type="ECO:0000256" key="3">
    <source>
        <dbReference type="ARBA" id="ARBA00022980"/>
    </source>
</evidence>
<evidence type="ECO:0000256" key="4">
    <source>
        <dbReference type="ARBA" id="ARBA00023128"/>
    </source>
</evidence>
<evidence type="ECO:0000256" key="7">
    <source>
        <dbReference type="ARBA" id="ARBA00037226"/>
    </source>
</evidence>
<evidence type="ECO:0000256" key="5">
    <source>
        <dbReference type="ARBA" id="ARBA00023274"/>
    </source>
</evidence>
<dbReference type="FunFam" id="3.30.1390.20:FF:000010">
    <property type="entry name" value="Large subunit ribosomal protein L30"/>
    <property type="match status" value="1"/>
</dbReference>
<evidence type="ECO:0000313" key="11">
    <source>
        <dbReference type="Proteomes" id="UP000276215"/>
    </source>
</evidence>
<feature type="region of interest" description="Disordered" evidence="8">
    <location>
        <begin position="103"/>
        <end position="122"/>
    </location>
</feature>
<feature type="domain" description="Large ribosomal subunit protein uL30-like ferredoxin-like fold" evidence="9">
    <location>
        <begin position="33"/>
        <end position="82"/>
    </location>
</feature>
<reference evidence="10 11" key="1">
    <citation type="journal article" date="2018" name="Nat. Ecol. Evol.">
        <title>Pezizomycetes genomes reveal the molecular basis of ectomycorrhizal truffle lifestyle.</title>
        <authorList>
            <person name="Murat C."/>
            <person name="Payen T."/>
            <person name="Noel B."/>
            <person name="Kuo A."/>
            <person name="Morin E."/>
            <person name="Chen J."/>
            <person name="Kohler A."/>
            <person name="Krizsan K."/>
            <person name="Balestrini R."/>
            <person name="Da Silva C."/>
            <person name="Montanini B."/>
            <person name="Hainaut M."/>
            <person name="Levati E."/>
            <person name="Barry K.W."/>
            <person name="Belfiori B."/>
            <person name="Cichocki N."/>
            <person name="Clum A."/>
            <person name="Dockter R.B."/>
            <person name="Fauchery L."/>
            <person name="Guy J."/>
            <person name="Iotti M."/>
            <person name="Le Tacon F."/>
            <person name="Lindquist E.A."/>
            <person name="Lipzen A."/>
            <person name="Malagnac F."/>
            <person name="Mello A."/>
            <person name="Molinier V."/>
            <person name="Miyauchi S."/>
            <person name="Poulain J."/>
            <person name="Riccioni C."/>
            <person name="Rubini A."/>
            <person name="Sitrit Y."/>
            <person name="Splivallo R."/>
            <person name="Traeger S."/>
            <person name="Wang M."/>
            <person name="Zifcakova L."/>
            <person name="Wipf D."/>
            <person name="Zambonelli A."/>
            <person name="Paolocci F."/>
            <person name="Nowrousian M."/>
            <person name="Ottonello S."/>
            <person name="Baldrian P."/>
            <person name="Spatafora J.W."/>
            <person name="Henrissat B."/>
            <person name="Nagy L.G."/>
            <person name="Aury J.M."/>
            <person name="Wincker P."/>
            <person name="Grigoriev I.V."/>
            <person name="Bonfante P."/>
            <person name="Martin F.M."/>
        </authorList>
    </citation>
    <scope>NUCLEOTIDE SEQUENCE [LARGE SCALE GENOMIC DNA]</scope>
    <source>
        <strain evidence="10 11">120613-1</strain>
    </source>
</reference>
<protein>
    <recommendedName>
        <fullName evidence="6">Large ribosomal subunit protein uL30m</fullName>
    </recommendedName>
</protein>
<proteinExistence type="inferred from homology"/>
<dbReference type="SUPFAM" id="SSF55129">
    <property type="entry name" value="Ribosomal protein L30p/L7e"/>
    <property type="match status" value="1"/>
</dbReference>
<comment type="function">
    <text evidence="7">Component of the mitochondrial ribosome (mitoribosome), a dedicated translation machinery responsible for the synthesis of mitochondrial genome-encoded proteins, including at least some of the essential transmembrane subunits of the mitochondrial respiratory chain. The mitoribosomes are attached to the mitochondrial inner membrane and translation products are cotranslationally integrated into the membrane.</text>
</comment>
<dbReference type="PANTHER" id="PTHR15892">
    <property type="entry name" value="MITOCHONDRIAL RIBOSOMAL PROTEIN L30"/>
    <property type="match status" value="1"/>
</dbReference>
<dbReference type="NCBIfam" id="TIGR01308">
    <property type="entry name" value="rpmD_bact"/>
    <property type="match status" value="1"/>
</dbReference>
<dbReference type="CDD" id="cd01658">
    <property type="entry name" value="Ribosomal_L30"/>
    <property type="match status" value="1"/>
</dbReference>
<dbReference type="GO" id="GO:0003735">
    <property type="term" value="F:structural constituent of ribosome"/>
    <property type="evidence" value="ECO:0007669"/>
    <property type="project" value="InterPro"/>
</dbReference>
<keyword evidence="4" id="KW-0496">Mitochondrion</keyword>
<evidence type="ECO:0000256" key="2">
    <source>
        <dbReference type="ARBA" id="ARBA00007594"/>
    </source>
</evidence>
<evidence type="ECO:0000256" key="6">
    <source>
        <dbReference type="ARBA" id="ARBA00035281"/>
    </source>
</evidence>
<dbReference type="Gene3D" id="3.30.1390.20">
    <property type="entry name" value="Ribosomal protein L30, ferredoxin-like fold domain"/>
    <property type="match status" value="1"/>
</dbReference>
<evidence type="ECO:0000259" key="9">
    <source>
        <dbReference type="Pfam" id="PF00327"/>
    </source>
</evidence>
<keyword evidence="5" id="KW-0687">Ribonucleoprotein</keyword>
<dbReference type="PANTHER" id="PTHR15892:SF2">
    <property type="entry name" value="LARGE RIBOSOMAL SUBUNIT PROTEIN UL30M"/>
    <property type="match status" value="1"/>
</dbReference>
<evidence type="ECO:0000256" key="8">
    <source>
        <dbReference type="SAM" id="MobiDB-lite"/>
    </source>
</evidence>
<sequence length="122" mass="13580">MFEGWLFPTPLSQRGASLTITIMASVAPKMSWFKITLIRSGIGMTERQNGVLKALGLRHRLKTVYHPVSPDTAGMIMKVKELLAVSEVDKPLTQAEIHEKRQPAKGYYIEKPGGVREDVESS</sequence>